<dbReference type="SUPFAM" id="SSF47413">
    <property type="entry name" value="lambda repressor-like DNA-binding domains"/>
    <property type="match status" value="1"/>
</dbReference>
<feature type="domain" description="HTH lacI-type" evidence="5">
    <location>
        <begin position="15"/>
        <end position="69"/>
    </location>
</feature>
<dbReference type="CDD" id="cd01574">
    <property type="entry name" value="PBP1_LacI"/>
    <property type="match status" value="1"/>
</dbReference>
<dbReference type="EMBL" id="JANLCJ010000001">
    <property type="protein sequence ID" value="MCS5733001.1"/>
    <property type="molecule type" value="Genomic_DNA"/>
</dbReference>
<reference evidence="6" key="1">
    <citation type="submission" date="2022-08" db="EMBL/GenBank/DDBJ databases">
        <authorList>
            <person name="Deng Y."/>
            <person name="Han X.-F."/>
            <person name="Zhang Y.-Q."/>
        </authorList>
    </citation>
    <scope>NUCLEOTIDE SEQUENCE</scope>
    <source>
        <strain evidence="6">CPCC 203386</strain>
    </source>
</reference>
<dbReference type="InterPro" id="IPR010982">
    <property type="entry name" value="Lambda_DNA-bd_dom_sf"/>
</dbReference>
<feature type="region of interest" description="Disordered" evidence="4">
    <location>
        <begin position="345"/>
        <end position="365"/>
    </location>
</feature>
<evidence type="ECO:0000256" key="3">
    <source>
        <dbReference type="ARBA" id="ARBA00023163"/>
    </source>
</evidence>
<feature type="region of interest" description="Disordered" evidence="4">
    <location>
        <begin position="169"/>
        <end position="195"/>
    </location>
</feature>
<dbReference type="SUPFAM" id="SSF53822">
    <property type="entry name" value="Periplasmic binding protein-like I"/>
    <property type="match status" value="1"/>
</dbReference>
<evidence type="ECO:0000256" key="2">
    <source>
        <dbReference type="ARBA" id="ARBA00023125"/>
    </source>
</evidence>
<dbReference type="InterPro" id="IPR028082">
    <property type="entry name" value="Peripla_BP_I"/>
</dbReference>
<dbReference type="Gene3D" id="1.10.260.40">
    <property type="entry name" value="lambda repressor-like DNA-binding domains"/>
    <property type="match status" value="1"/>
</dbReference>
<proteinExistence type="predicted"/>
<evidence type="ECO:0000313" key="7">
    <source>
        <dbReference type="Proteomes" id="UP001165586"/>
    </source>
</evidence>
<evidence type="ECO:0000256" key="1">
    <source>
        <dbReference type="ARBA" id="ARBA00023015"/>
    </source>
</evidence>
<dbReference type="SMART" id="SM00354">
    <property type="entry name" value="HTH_LACI"/>
    <property type="match status" value="1"/>
</dbReference>
<dbReference type="Proteomes" id="UP001165586">
    <property type="component" value="Unassembled WGS sequence"/>
</dbReference>
<dbReference type="PANTHER" id="PTHR30146:SF109">
    <property type="entry name" value="HTH-TYPE TRANSCRIPTIONAL REGULATOR GALS"/>
    <property type="match status" value="1"/>
</dbReference>
<dbReference type="Gene3D" id="3.40.50.2300">
    <property type="match status" value="2"/>
</dbReference>
<dbReference type="Pfam" id="PF00356">
    <property type="entry name" value="LacI"/>
    <property type="match status" value="1"/>
</dbReference>
<organism evidence="6 7">
    <name type="scientific">Herbiconiux daphne</name>
    <dbReference type="NCBI Taxonomy" id="2970914"/>
    <lineage>
        <taxon>Bacteria</taxon>
        <taxon>Bacillati</taxon>
        <taxon>Actinomycetota</taxon>
        <taxon>Actinomycetes</taxon>
        <taxon>Micrococcales</taxon>
        <taxon>Microbacteriaceae</taxon>
        <taxon>Herbiconiux</taxon>
    </lineage>
</organism>
<dbReference type="InterPro" id="IPR000843">
    <property type="entry name" value="HTH_LacI"/>
</dbReference>
<name>A0ABT2H0D2_9MICO</name>
<evidence type="ECO:0000259" key="5">
    <source>
        <dbReference type="PROSITE" id="PS50932"/>
    </source>
</evidence>
<protein>
    <submittedName>
        <fullName evidence="6">LacI family DNA-binding transcriptional regulator</fullName>
    </submittedName>
</protein>
<keyword evidence="2 6" id="KW-0238">DNA-binding</keyword>
<dbReference type="Pfam" id="PF13377">
    <property type="entry name" value="Peripla_BP_3"/>
    <property type="match status" value="1"/>
</dbReference>
<dbReference type="RefSeq" id="WP_259537738.1">
    <property type="nucleotide sequence ID" value="NZ_JANLCJ010000001.1"/>
</dbReference>
<dbReference type="GO" id="GO:0003677">
    <property type="term" value="F:DNA binding"/>
    <property type="evidence" value="ECO:0007669"/>
    <property type="project" value="UniProtKB-KW"/>
</dbReference>
<dbReference type="PROSITE" id="PS00356">
    <property type="entry name" value="HTH_LACI_1"/>
    <property type="match status" value="1"/>
</dbReference>
<dbReference type="PROSITE" id="PS50932">
    <property type="entry name" value="HTH_LACI_2"/>
    <property type="match status" value="1"/>
</dbReference>
<dbReference type="InterPro" id="IPR046335">
    <property type="entry name" value="LacI/GalR-like_sensor"/>
</dbReference>
<feature type="compositionally biased region" description="Low complexity" evidence="4">
    <location>
        <begin position="169"/>
        <end position="186"/>
    </location>
</feature>
<accession>A0ABT2H0D2</accession>
<keyword evidence="7" id="KW-1185">Reference proteome</keyword>
<keyword evidence="1" id="KW-0805">Transcription regulation</keyword>
<evidence type="ECO:0000313" key="6">
    <source>
        <dbReference type="EMBL" id="MCS5733001.1"/>
    </source>
</evidence>
<gene>
    <name evidence="6" type="ORF">N1032_04500</name>
</gene>
<sequence>MTLERNSEAARPRAASVFDVAKAAGVSHQTVSRVLNEHPSVRPATKQKVLDAMAALNYRPNLAARALVTSRSRIIGILSTSSGEYGPASSIAGVEAAARSRGYSVNIANADGSDQASIDEALNHLADLSVEGLVVVAPQLHVLAALSTRSFGIPYVTLQRLGTLPAGDPDAAAAASAGATDAVPSADPGTTPSPPVELALDQVDGARMATAHLIALGHRRIAHVAGPADWVDASSRLAGFEAEMAANGLTATAVVDGDWSATSGFRASPRLLESGTTAVFSSNDQMALGLIHAFHVAGLDLPRQMSVVGFDDIPEAEHFWPPLTTVRQDFDELGRRCVAQLLGDEAAPPSVDPSLVDRASSARPE</sequence>
<comment type="caution">
    <text evidence="6">The sequence shown here is derived from an EMBL/GenBank/DDBJ whole genome shotgun (WGS) entry which is preliminary data.</text>
</comment>
<dbReference type="CDD" id="cd01392">
    <property type="entry name" value="HTH_LacI"/>
    <property type="match status" value="1"/>
</dbReference>
<dbReference type="PANTHER" id="PTHR30146">
    <property type="entry name" value="LACI-RELATED TRANSCRIPTIONAL REPRESSOR"/>
    <property type="match status" value="1"/>
</dbReference>
<keyword evidence="3" id="KW-0804">Transcription</keyword>
<evidence type="ECO:0000256" key="4">
    <source>
        <dbReference type="SAM" id="MobiDB-lite"/>
    </source>
</evidence>